<dbReference type="EMBL" id="CP159253">
    <property type="protein sequence ID" value="XCG46767.1"/>
    <property type="molecule type" value="Genomic_DNA"/>
</dbReference>
<dbReference type="InterPro" id="IPR009061">
    <property type="entry name" value="DNA-bd_dom_put_sf"/>
</dbReference>
<dbReference type="AlphaFoldDB" id="A0AAU8CKE6"/>
<gene>
    <name evidence="2" type="ORF">ABVK50_15710</name>
</gene>
<evidence type="ECO:0000259" key="1">
    <source>
        <dbReference type="Pfam" id="PF12728"/>
    </source>
</evidence>
<dbReference type="Gene3D" id="1.10.10.10">
    <property type="entry name" value="Winged helix-like DNA-binding domain superfamily/Winged helix DNA-binding domain"/>
    <property type="match status" value="1"/>
</dbReference>
<evidence type="ECO:0000313" key="2">
    <source>
        <dbReference type="EMBL" id="XCG46767.1"/>
    </source>
</evidence>
<accession>A0AAU8CKE6</accession>
<organism evidence="2">
    <name type="scientific">Mesorhizobium sp. WSM2240</name>
    <dbReference type="NCBI Taxonomy" id="3228851"/>
    <lineage>
        <taxon>Bacteria</taxon>
        <taxon>Pseudomonadati</taxon>
        <taxon>Pseudomonadota</taxon>
        <taxon>Alphaproteobacteria</taxon>
        <taxon>Hyphomicrobiales</taxon>
        <taxon>Phyllobacteriaceae</taxon>
        <taxon>Mesorhizobium</taxon>
    </lineage>
</organism>
<dbReference type="Pfam" id="PF12728">
    <property type="entry name" value="HTH_17"/>
    <property type="match status" value="1"/>
</dbReference>
<dbReference type="RefSeq" id="WP_353645695.1">
    <property type="nucleotide sequence ID" value="NZ_CP159253.1"/>
</dbReference>
<feature type="domain" description="Helix-turn-helix" evidence="1">
    <location>
        <begin position="4"/>
        <end position="54"/>
    </location>
</feature>
<dbReference type="InterPro" id="IPR010093">
    <property type="entry name" value="SinI_DNA-bd"/>
</dbReference>
<dbReference type="SUPFAM" id="SSF46955">
    <property type="entry name" value="Putative DNA-binding domain"/>
    <property type="match status" value="1"/>
</dbReference>
<dbReference type="NCBIfam" id="TIGR01764">
    <property type="entry name" value="excise"/>
    <property type="match status" value="1"/>
</dbReference>
<reference evidence="2" key="1">
    <citation type="submission" date="2024-06" db="EMBL/GenBank/DDBJ databases">
        <title>Mesorhizobium karijinii sp. nov., a symbiont of the iconic Swainsona formosa from arid Australia.</title>
        <authorList>
            <person name="Hill Y.J."/>
            <person name="Watkin E.L.J."/>
            <person name="O'Hara G.W."/>
            <person name="Terpolilli J."/>
            <person name="Tye M.L."/>
            <person name="Kohlmeier M.G."/>
        </authorList>
    </citation>
    <scope>NUCLEOTIDE SEQUENCE</scope>
    <source>
        <strain evidence="2">WSM2240</strain>
    </source>
</reference>
<name>A0AAU8CKE6_9HYPH</name>
<dbReference type="GO" id="GO:0003677">
    <property type="term" value="F:DNA binding"/>
    <property type="evidence" value="ECO:0007669"/>
    <property type="project" value="InterPro"/>
</dbReference>
<protein>
    <submittedName>
        <fullName evidence="2">Helix-turn-helix domain-containing protein</fullName>
    </submittedName>
</protein>
<dbReference type="InterPro" id="IPR041657">
    <property type="entry name" value="HTH_17"/>
</dbReference>
<dbReference type="InterPro" id="IPR036388">
    <property type="entry name" value="WH-like_DNA-bd_sf"/>
</dbReference>
<proteinExistence type="predicted"/>
<sequence>MAAWVSARQLASELLVSDRTIRYWAARGMIPGAVRIGRQFRFRLTDVEDWLNKKGVPQKQGDTFEWPKFTFGNDQPSIKPASKLAAKPLEDQLDITVQRLLKKRQMRSKSA</sequence>